<dbReference type="InterPro" id="IPR023286">
    <property type="entry name" value="ABATE_dom_sf"/>
</dbReference>
<reference evidence="2 3" key="1">
    <citation type="submission" date="2017-02" db="EMBL/GenBank/DDBJ databases">
        <title>Complete genome sequence of the drought resistance-promoting endophyte Pantoea alhagi LTYR-11Z.</title>
        <authorList>
            <person name="Zhang L."/>
        </authorList>
    </citation>
    <scope>NUCLEOTIDE SEQUENCE [LARGE SCALE GENOMIC DNA]</scope>
    <source>
        <strain evidence="2 3">LTYR-11Z</strain>
    </source>
</reference>
<evidence type="ECO:0000259" key="1">
    <source>
        <dbReference type="Pfam" id="PF11706"/>
    </source>
</evidence>
<dbReference type="STRING" id="1891675.B1H58_19285"/>
<dbReference type="PANTHER" id="PTHR35525:SF3">
    <property type="entry name" value="BLL6575 PROTEIN"/>
    <property type="match status" value="1"/>
</dbReference>
<dbReference type="Gene3D" id="1.10.3300.10">
    <property type="entry name" value="Jann2411-like domain"/>
    <property type="match status" value="1"/>
</dbReference>
<dbReference type="AlphaFoldDB" id="A0A1W6BA74"/>
<feature type="domain" description="Zinc finger CGNR" evidence="1">
    <location>
        <begin position="154"/>
        <end position="195"/>
    </location>
</feature>
<dbReference type="OrthoDB" id="9808437at2"/>
<dbReference type="SUPFAM" id="SSF160904">
    <property type="entry name" value="Jann2411-like"/>
    <property type="match status" value="1"/>
</dbReference>
<dbReference type="RefSeq" id="WP_085072028.1">
    <property type="nucleotide sequence ID" value="NZ_CP019706.1"/>
</dbReference>
<protein>
    <recommendedName>
        <fullName evidence="1">Zinc finger CGNR domain-containing protein</fullName>
    </recommendedName>
</protein>
<proteinExistence type="predicted"/>
<dbReference type="EMBL" id="CP019706">
    <property type="protein sequence ID" value="ARJ43980.1"/>
    <property type="molecule type" value="Genomic_DNA"/>
</dbReference>
<gene>
    <name evidence="2" type="ORF">B1H58_19285</name>
</gene>
<name>A0A1W6BA74_9GAMM</name>
<dbReference type="InterPro" id="IPR010852">
    <property type="entry name" value="ABATE"/>
</dbReference>
<sequence length="201" mass="22660">MTGTVSITNRGGPWLLADQIALDFINTVAMTDKVTHDFLQADDDVLHWLNKAGIEIQASRNALPGPPGELLLSARTLRELIRSLVEKKKHGQQFDPDGLNEYLRKIVSYPKIITDSEGTYQIIRCSETASPANALGIIAEAAAKLLTEGNFDYIRQCEHPDCTLWFYDRTKAHRRRWCSMALCGNRIKIAKFRQKAETEKS</sequence>
<organism evidence="2 3">
    <name type="scientific">Pantoea alhagi</name>
    <dbReference type="NCBI Taxonomy" id="1891675"/>
    <lineage>
        <taxon>Bacteria</taxon>
        <taxon>Pseudomonadati</taxon>
        <taxon>Pseudomonadota</taxon>
        <taxon>Gammaproteobacteria</taxon>
        <taxon>Enterobacterales</taxon>
        <taxon>Erwiniaceae</taxon>
        <taxon>Pantoea</taxon>
    </lineage>
</organism>
<dbReference type="InterPro" id="IPR021005">
    <property type="entry name" value="Znf_CGNR"/>
</dbReference>
<dbReference type="Pfam" id="PF07336">
    <property type="entry name" value="ABATE"/>
    <property type="match status" value="1"/>
</dbReference>
<accession>A0A1W6BA74</accession>
<dbReference type="Proteomes" id="UP000192900">
    <property type="component" value="Chromosome"/>
</dbReference>
<keyword evidence="3" id="KW-1185">Reference proteome</keyword>
<evidence type="ECO:0000313" key="2">
    <source>
        <dbReference type="EMBL" id="ARJ43980.1"/>
    </source>
</evidence>
<dbReference type="Pfam" id="PF11706">
    <property type="entry name" value="zf-CGNR"/>
    <property type="match status" value="1"/>
</dbReference>
<dbReference type="KEGG" id="palh:B1H58_19285"/>
<evidence type="ECO:0000313" key="3">
    <source>
        <dbReference type="Proteomes" id="UP000192900"/>
    </source>
</evidence>
<dbReference type="PANTHER" id="PTHR35525">
    <property type="entry name" value="BLL6575 PROTEIN"/>
    <property type="match status" value="1"/>
</dbReference>